<gene>
    <name evidence="3" type="ORF">PSI14_05185</name>
</gene>
<feature type="domain" description="DUF2846" evidence="2">
    <location>
        <begin position="43"/>
        <end position="129"/>
    </location>
</feature>
<feature type="signal peptide" evidence="1">
    <location>
        <begin position="1"/>
        <end position="28"/>
    </location>
</feature>
<sequence>MTNIKRLLLSASLLGTLLLSGCASVPLATEQESVKAKSFLVPEKSKSGLYIYRDSFVGKALKKDIYVDGKCIGETADKTFFYTQVSGNQNHKISTESEFSPNDLIIFTESGKNYFIRQYIKMGVFVSGANLNVSTEEEGKRVISKADVHLAKEGHCDYRKKQ</sequence>
<evidence type="ECO:0000256" key="1">
    <source>
        <dbReference type="SAM" id="SignalP"/>
    </source>
</evidence>
<reference evidence="3 4" key="1">
    <citation type="submission" date="2023-02" db="EMBL/GenBank/DDBJ databases">
        <title>Entomopathogenic bacteria.</title>
        <authorList>
            <person name="Machado R.A."/>
        </authorList>
    </citation>
    <scope>NUCLEOTIDE SEQUENCE [LARGE SCALE GENOMIC DNA]</scope>
    <source>
        <strain evidence="3 4">XENO-2</strain>
    </source>
</reference>
<name>A0ABT5LPD4_9GAMM</name>
<proteinExistence type="predicted"/>
<evidence type="ECO:0000259" key="2">
    <source>
        <dbReference type="Pfam" id="PF11008"/>
    </source>
</evidence>
<dbReference type="PROSITE" id="PS51257">
    <property type="entry name" value="PROKAR_LIPOPROTEIN"/>
    <property type="match status" value="1"/>
</dbReference>
<evidence type="ECO:0000313" key="3">
    <source>
        <dbReference type="EMBL" id="MDC9596280.1"/>
    </source>
</evidence>
<keyword evidence="4" id="KW-1185">Reference proteome</keyword>
<accession>A0ABT5LPD4</accession>
<protein>
    <submittedName>
        <fullName evidence="3">DUF2846 domain-containing protein</fullName>
    </submittedName>
</protein>
<feature type="chain" id="PRO_5045604223" evidence="1">
    <location>
        <begin position="29"/>
        <end position="162"/>
    </location>
</feature>
<evidence type="ECO:0000313" key="4">
    <source>
        <dbReference type="Proteomes" id="UP001220225"/>
    </source>
</evidence>
<comment type="caution">
    <text evidence="3">The sequence shown here is derived from an EMBL/GenBank/DDBJ whole genome shotgun (WGS) entry which is preliminary data.</text>
</comment>
<dbReference type="RefSeq" id="WP_273574787.1">
    <property type="nucleotide sequence ID" value="NZ_JAQRFN010000004.1"/>
</dbReference>
<dbReference type="EMBL" id="JAQRFN010000004">
    <property type="protein sequence ID" value="MDC9596280.1"/>
    <property type="molecule type" value="Genomic_DNA"/>
</dbReference>
<dbReference type="InterPro" id="IPR022548">
    <property type="entry name" value="DUF2846"/>
</dbReference>
<dbReference type="InterPro" id="IPR016596">
    <property type="entry name" value="UCP012335"/>
</dbReference>
<organism evidence="3 4">
    <name type="scientific">Xenorhabdus anantnagensis</name>
    <dbReference type="NCBI Taxonomy" id="3025875"/>
    <lineage>
        <taxon>Bacteria</taxon>
        <taxon>Pseudomonadati</taxon>
        <taxon>Pseudomonadota</taxon>
        <taxon>Gammaproteobacteria</taxon>
        <taxon>Enterobacterales</taxon>
        <taxon>Morganellaceae</taxon>
        <taxon>Xenorhabdus</taxon>
    </lineage>
</organism>
<dbReference type="PIRSF" id="PIRSF012335">
    <property type="entry name" value="UCP012335"/>
    <property type="match status" value="1"/>
</dbReference>
<dbReference type="Pfam" id="PF11008">
    <property type="entry name" value="DUF2846"/>
    <property type="match status" value="1"/>
</dbReference>
<keyword evidence="1" id="KW-0732">Signal</keyword>
<dbReference type="Proteomes" id="UP001220225">
    <property type="component" value="Unassembled WGS sequence"/>
</dbReference>